<dbReference type="InterPro" id="IPR050149">
    <property type="entry name" value="Collagen_superfamily"/>
</dbReference>
<proteinExistence type="predicted"/>
<name>A0A6C0J532_9ZZZZ</name>
<evidence type="ECO:0000313" key="5">
    <source>
        <dbReference type="EMBL" id="QHT99880.1"/>
    </source>
</evidence>
<feature type="compositionally biased region" description="Low complexity" evidence="2">
    <location>
        <begin position="389"/>
        <end position="404"/>
    </location>
</feature>
<dbReference type="SMART" id="SM00445">
    <property type="entry name" value="LINK"/>
    <property type="match status" value="1"/>
</dbReference>
<feature type="domain" description="Link" evidence="4">
    <location>
        <begin position="104"/>
        <end position="204"/>
    </location>
</feature>
<dbReference type="Gene3D" id="3.10.100.10">
    <property type="entry name" value="Mannose-Binding Protein A, subunit A"/>
    <property type="match status" value="1"/>
</dbReference>
<accession>A0A6C0J532</accession>
<sequence>MSTGATGTSPPIPAVPTTTTIFGLSPNAAFGLALSVVGILCLFVGVVTGSIVAAAVFLLLTVLAGMVGLHYGVVTLPGPALPTTLAAQPAGSTSGLPANVIQKGSEVFHIADNKFTYDDAPAVCAAYGSQLASLEQIIDAYNHGAEWCGYGWSEGGMALYPTQKVTWDILQKDPDNAKRTACGRPGVNGGYFEPSTKFGVNCFGFKPDGEVTLPRPVPGSDPTAFAALVARFKGMMGGFTLDTYNRNEWSAQDSTLAGQATNYGNQFAQSATNFISPGNGNSAQAAGNSYTEHFTEYANPLSENLPGQTSAASVAAPYGLMGSVGPTGAAGTPGTPGTPGATGPAGASSDRPGPTGPTGSPGAQGIQGQASTVPGPAGVKGDKGDKGDQGMPGTAAAAGRDGATGPMGPQGIPGTPGQKGDQGPAGTPGQNGAPGAAGASAFGANRPHIVMARWAGDAASDAAINNRYGYDVTSIVQSYVDAYQNFVANNINMALMRDSDPEPGRGKWLTVRYTMPGSPLVYERTYQEGSQVNLSDFMSAGKMITFPPNQS</sequence>
<feature type="compositionally biased region" description="Low complexity" evidence="2">
    <location>
        <begin position="424"/>
        <end position="440"/>
    </location>
</feature>
<evidence type="ECO:0000256" key="2">
    <source>
        <dbReference type="SAM" id="MobiDB-lite"/>
    </source>
</evidence>
<feature type="transmembrane region" description="Helical" evidence="3">
    <location>
        <begin position="20"/>
        <end position="44"/>
    </location>
</feature>
<dbReference type="GO" id="GO:0030020">
    <property type="term" value="F:extracellular matrix structural constituent conferring tensile strength"/>
    <property type="evidence" value="ECO:0007669"/>
    <property type="project" value="TreeGrafter"/>
</dbReference>
<dbReference type="AlphaFoldDB" id="A0A6C0J532"/>
<dbReference type="GO" id="GO:0031012">
    <property type="term" value="C:extracellular matrix"/>
    <property type="evidence" value="ECO:0007669"/>
    <property type="project" value="TreeGrafter"/>
</dbReference>
<dbReference type="InterPro" id="IPR000538">
    <property type="entry name" value="Link_dom"/>
</dbReference>
<organism evidence="5">
    <name type="scientific">viral metagenome</name>
    <dbReference type="NCBI Taxonomy" id="1070528"/>
    <lineage>
        <taxon>unclassified sequences</taxon>
        <taxon>metagenomes</taxon>
        <taxon>organismal metagenomes</taxon>
    </lineage>
</organism>
<dbReference type="GO" id="GO:0005540">
    <property type="term" value="F:hyaluronic acid binding"/>
    <property type="evidence" value="ECO:0007669"/>
    <property type="project" value="InterPro"/>
</dbReference>
<dbReference type="PANTHER" id="PTHR24023:SF1090">
    <property type="entry name" value="ALPHA2(IV)-LIKE COLLAGEN"/>
    <property type="match status" value="1"/>
</dbReference>
<evidence type="ECO:0000256" key="1">
    <source>
        <dbReference type="ARBA" id="ARBA00023157"/>
    </source>
</evidence>
<dbReference type="SUPFAM" id="SSF56436">
    <property type="entry name" value="C-type lectin-like"/>
    <property type="match status" value="1"/>
</dbReference>
<protein>
    <recommendedName>
        <fullName evidence="4">Link domain-containing protein</fullName>
    </recommendedName>
</protein>
<dbReference type="InterPro" id="IPR016187">
    <property type="entry name" value="CTDL_fold"/>
</dbReference>
<feature type="region of interest" description="Disordered" evidence="2">
    <location>
        <begin position="326"/>
        <end position="440"/>
    </location>
</feature>
<keyword evidence="3" id="KW-0812">Transmembrane</keyword>
<dbReference type="GO" id="GO:0007155">
    <property type="term" value="P:cell adhesion"/>
    <property type="evidence" value="ECO:0007669"/>
    <property type="project" value="InterPro"/>
</dbReference>
<keyword evidence="1" id="KW-1015">Disulfide bond</keyword>
<feature type="compositionally biased region" description="Low complexity" evidence="2">
    <location>
        <begin position="326"/>
        <end position="347"/>
    </location>
</feature>
<dbReference type="Pfam" id="PF00193">
    <property type="entry name" value="Xlink"/>
    <property type="match status" value="1"/>
</dbReference>
<evidence type="ECO:0000256" key="3">
    <source>
        <dbReference type="SAM" id="Phobius"/>
    </source>
</evidence>
<dbReference type="PANTHER" id="PTHR24023">
    <property type="entry name" value="COLLAGEN ALPHA"/>
    <property type="match status" value="1"/>
</dbReference>
<evidence type="ECO:0000259" key="4">
    <source>
        <dbReference type="PROSITE" id="PS50963"/>
    </source>
</evidence>
<keyword evidence="3" id="KW-1133">Transmembrane helix</keyword>
<dbReference type="GO" id="GO:0005615">
    <property type="term" value="C:extracellular space"/>
    <property type="evidence" value="ECO:0007669"/>
    <property type="project" value="TreeGrafter"/>
</dbReference>
<reference evidence="5" key="1">
    <citation type="journal article" date="2020" name="Nature">
        <title>Giant virus diversity and host interactions through global metagenomics.</title>
        <authorList>
            <person name="Schulz F."/>
            <person name="Roux S."/>
            <person name="Paez-Espino D."/>
            <person name="Jungbluth S."/>
            <person name="Walsh D.A."/>
            <person name="Denef V.J."/>
            <person name="McMahon K.D."/>
            <person name="Konstantinidis K.T."/>
            <person name="Eloe-Fadrosh E.A."/>
            <person name="Kyrpides N.C."/>
            <person name="Woyke T."/>
        </authorList>
    </citation>
    <scope>NUCLEOTIDE SEQUENCE</scope>
    <source>
        <strain evidence="5">GVMAG-M-3300025778-1</strain>
    </source>
</reference>
<dbReference type="GO" id="GO:0030198">
    <property type="term" value="P:extracellular matrix organization"/>
    <property type="evidence" value="ECO:0007669"/>
    <property type="project" value="TreeGrafter"/>
</dbReference>
<feature type="transmembrane region" description="Helical" evidence="3">
    <location>
        <begin position="51"/>
        <end position="73"/>
    </location>
</feature>
<dbReference type="PROSITE" id="PS50963">
    <property type="entry name" value="LINK_2"/>
    <property type="match status" value="1"/>
</dbReference>
<dbReference type="EMBL" id="MN740318">
    <property type="protein sequence ID" value="QHT99880.1"/>
    <property type="molecule type" value="Genomic_DNA"/>
</dbReference>
<dbReference type="InterPro" id="IPR016186">
    <property type="entry name" value="C-type_lectin-like/link_sf"/>
</dbReference>
<keyword evidence="3" id="KW-0472">Membrane</keyword>